<dbReference type="PANTHER" id="PTHR43031">
    <property type="entry name" value="FAD-DEPENDENT OXIDOREDUCTASE"/>
    <property type="match status" value="1"/>
</dbReference>
<dbReference type="PANTHER" id="PTHR43031:SF6">
    <property type="entry name" value="THIOSULFATE SULFURTRANSFERASE GLPE"/>
    <property type="match status" value="1"/>
</dbReference>
<accession>A0A0U5GYI6</accession>
<dbReference type="PROSITE" id="PS50206">
    <property type="entry name" value="RHODANESE_3"/>
    <property type="match status" value="1"/>
</dbReference>
<organism evidence="2 3">
    <name type="scientific">Halobacterium hubeiense</name>
    <dbReference type="NCBI Taxonomy" id="1407499"/>
    <lineage>
        <taxon>Archaea</taxon>
        <taxon>Methanobacteriati</taxon>
        <taxon>Methanobacteriota</taxon>
        <taxon>Stenosarchaea group</taxon>
        <taxon>Halobacteria</taxon>
        <taxon>Halobacteriales</taxon>
        <taxon>Halobacteriaceae</taxon>
        <taxon>Halobacterium</taxon>
    </lineage>
</organism>
<evidence type="ECO:0000259" key="1">
    <source>
        <dbReference type="PROSITE" id="PS50206"/>
    </source>
</evidence>
<dbReference type="Pfam" id="PF00581">
    <property type="entry name" value="Rhodanese"/>
    <property type="match status" value="1"/>
</dbReference>
<dbReference type="InterPro" id="IPR050229">
    <property type="entry name" value="GlpE_sulfurtransferase"/>
</dbReference>
<dbReference type="STRING" id="1407499.HHUB_1270"/>
<dbReference type="KEGG" id="hhb:Hhub_1270"/>
<dbReference type="AlphaFoldDB" id="A0A0U5GYI6"/>
<dbReference type="SUPFAM" id="SSF52821">
    <property type="entry name" value="Rhodanese/Cell cycle control phosphatase"/>
    <property type="match status" value="1"/>
</dbReference>
<gene>
    <name evidence="2" type="primary">glpE</name>
    <name evidence="2" type="ORF">HHUB_1270</name>
</gene>
<evidence type="ECO:0000313" key="3">
    <source>
        <dbReference type="Proteomes" id="UP000066737"/>
    </source>
</evidence>
<protein>
    <submittedName>
        <fullName evidence="2">Thiosulfate sulfurtransferase GlpE</fullName>
        <ecNumber evidence="2">2.8.1.1</ecNumber>
    </submittedName>
</protein>
<feature type="domain" description="Rhodanese" evidence="1">
    <location>
        <begin position="20"/>
        <end position="109"/>
    </location>
</feature>
<dbReference type="InterPro" id="IPR001763">
    <property type="entry name" value="Rhodanese-like_dom"/>
</dbReference>
<dbReference type="OrthoDB" id="135517at2157"/>
<dbReference type="CDD" id="cd00158">
    <property type="entry name" value="RHOD"/>
    <property type="match status" value="1"/>
</dbReference>
<dbReference type="GeneID" id="91108740"/>
<dbReference type="GO" id="GO:0004792">
    <property type="term" value="F:thiosulfate-cyanide sulfurtransferase activity"/>
    <property type="evidence" value="ECO:0007669"/>
    <property type="project" value="UniProtKB-EC"/>
</dbReference>
<name>A0A0U5GYI6_9EURY</name>
<dbReference type="SMART" id="SM00450">
    <property type="entry name" value="RHOD"/>
    <property type="match status" value="1"/>
</dbReference>
<dbReference type="EC" id="2.8.1.1" evidence="2"/>
<evidence type="ECO:0000313" key="2">
    <source>
        <dbReference type="EMBL" id="CQH46885.1"/>
    </source>
</evidence>
<dbReference type="RefSeq" id="WP_059055460.1">
    <property type="nucleotide sequence ID" value="NZ_CEML01000002.1"/>
</dbReference>
<reference evidence="3" key="1">
    <citation type="journal article" date="2016" name="Environ. Microbiol.">
        <title>The complete genome of a viable archaeum isolated from 123-million-year-old rock salt.</title>
        <authorList>
            <person name="Jaakkola S.T."/>
            <person name="Pfeiffer F."/>
            <person name="Ravantti J.J."/>
            <person name="Guo Q."/>
            <person name="Liu Y."/>
            <person name="Chen X."/>
            <person name="Ma H."/>
            <person name="Yang C."/>
            <person name="Oksanen H.M."/>
            <person name="Bamford D.H."/>
        </authorList>
    </citation>
    <scope>NUCLEOTIDE SEQUENCE</scope>
    <source>
        <strain evidence="3">JI20-1</strain>
    </source>
</reference>
<dbReference type="PROSITE" id="PS00380">
    <property type="entry name" value="RHODANESE_1"/>
    <property type="match status" value="1"/>
</dbReference>
<keyword evidence="2" id="KW-0808">Transferase</keyword>
<dbReference type="EMBL" id="LN831302">
    <property type="protein sequence ID" value="CQH46885.1"/>
    <property type="molecule type" value="Genomic_DNA"/>
</dbReference>
<sequence length="111" mass="12329">MSEDVDTIDPETVRERLATGDDDFDLVDIRETDAYEDGHLPGAEHLTVEELEDVVAERDWSDEVVVYCYVGQTSVQAARLVEEYGNADEVASMDGGYEAWEEAVEPLANAD</sequence>
<dbReference type="Proteomes" id="UP000066737">
    <property type="component" value="Chromosome I"/>
</dbReference>
<dbReference type="InterPro" id="IPR001307">
    <property type="entry name" value="Thiosulphate_STrfase_CS"/>
</dbReference>
<proteinExistence type="predicted"/>
<dbReference type="Gene3D" id="3.40.250.10">
    <property type="entry name" value="Rhodanese-like domain"/>
    <property type="match status" value="1"/>
</dbReference>
<keyword evidence="3" id="KW-1185">Reference proteome</keyword>
<dbReference type="InterPro" id="IPR036873">
    <property type="entry name" value="Rhodanese-like_dom_sf"/>
</dbReference>